<keyword evidence="1" id="KW-0472">Membrane</keyword>
<feature type="transmembrane region" description="Helical" evidence="1">
    <location>
        <begin position="180"/>
        <end position="198"/>
    </location>
</feature>
<dbReference type="InterPro" id="IPR050469">
    <property type="entry name" value="Diguanylate_Cyclase"/>
</dbReference>
<feature type="domain" description="GGDEF" evidence="2">
    <location>
        <begin position="256"/>
        <end position="384"/>
    </location>
</feature>
<evidence type="ECO:0000256" key="1">
    <source>
        <dbReference type="SAM" id="Phobius"/>
    </source>
</evidence>
<dbReference type="CDD" id="cd01949">
    <property type="entry name" value="GGDEF"/>
    <property type="match status" value="1"/>
</dbReference>
<evidence type="ECO:0000313" key="3">
    <source>
        <dbReference type="EMBL" id="KMW18169.1"/>
    </source>
</evidence>
<dbReference type="PROSITE" id="PS50887">
    <property type="entry name" value="GGDEF"/>
    <property type="match status" value="1"/>
</dbReference>
<gene>
    <name evidence="3" type="ORF">HMPREF9470_03079</name>
</gene>
<dbReference type="NCBIfam" id="TIGR00254">
    <property type="entry name" value="GGDEF"/>
    <property type="match status" value="1"/>
</dbReference>
<dbReference type="SUPFAM" id="SSF55073">
    <property type="entry name" value="Nucleotide cyclase"/>
    <property type="match status" value="1"/>
</dbReference>
<sequence>MWMKLKCLLGIDAGLRDFDEIECSLHRDVVNRNFFFHLFIIIYELVMLVSISLRPGGPFLKPRRTAYFLMYLILILVTLCVMAGQAWVDRKKENSHRYYFWIEHAYLVFFSFWGIAVTLNDQLGGNGLTVYNYVILILAILSMMKPWKTALLFLADVLVFNLLLPYFPDPAGLNHTYNNLMNSLFLSLVAIGIATSLYNSRIQSKKDEITIRRQYQQIEAANKILSKEALTDALTGIQNRNSYKKAIRTLTQPDTLSLACVYIDVNGLHEINNHLGHKAGDVMLKTVAAILLKNFGRESVFRIGGDEFVVLCRDVLHQTVTENLEDVRQAVERAGYSISVGLEWREEGLDINEIIQAAETDMQMRKEEYYSAQGGERQQRSLDSQMERVITEKRDAERFLRVLAPVFKGVYFVNLETDTLRRIFIPSYFEKMLEESRDSFSKALLMYANRMVEPEYVRLFEQFCDYGNLEMMLDGDEIPGFIYQKRDGSRLKLRVLRCNSYFSSSQETLWIFSDMEESY</sequence>
<feature type="transmembrane region" description="Helical" evidence="1">
    <location>
        <begin position="98"/>
        <end position="117"/>
    </location>
</feature>
<dbReference type="PANTHER" id="PTHR45138:SF9">
    <property type="entry name" value="DIGUANYLATE CYCLASE DGCM-RELATED"/>
    <property type="match status" value="1"/>
</dbReference>
<feature type="transmembrane region" description="Helical" evidence="1">
    <location>
        <begin position="34"/>
        <end position="53"/>
    </location>
</feature>
<feature type="transmembrane region" description="Helical" evidence="1">
    <location>
        <begin position="123"/>
        <end position="143"/>
    </location>
</feature>
<organism evidence="3 4">
    <name type="scientific">[Clostridium] citroniae WAL-19142</name>
    <dbReference type="NCBI Taxonomy" id="742734"/>
    <lineage>
        <taxon>Bacteria</taxon>
        <taxon>Bacillati</taxon>
        <taxon>Bacillota</taxon>
        <taxon>Clostridia</taxon>
        <taxon>Lachnospirales</taxon>
        <taxon>Lachnospiraceae</taxon>
        <taxon>Enterocloster</taxon>
    </lineage>
</organism>
<reference evidence="3 4" key="1">
    <citation type="submission" date="2011-04" db="EMBL/GenBank/DDBJ databases">
        <title>The Genome Sequence of Clostridium citroniae WAL-19142.</title>
        <authorList>
            <consortium name="The Broad Institute Genome Sequencing Platform"/>
            <person name="Earl A."/>
            <person name="Ward D."/>
            <person name="Feldgarden M."/>
            <person name="Gevers D."/>
            <person name="Warren Y.A."/>
            <person name="Tyrrell K.L."/>
            <person name="Citron D.M."/>
            <person name="Goldstein E.J."/>
            <person name="Daigneault M."/>
            <person name="Allen-Vercoe E."/>
            <person name="Young S.K."/>
            <person name="Zeng Q."/>
            <person name="Gargeya S."/>
            <person name="Fitzgerald M."/>
            <person name="Haas B."/>
            <person name="Abouelleil A."/>
            <person name="Alvarado L."/>
            <person name="Arachchi H.M."/>
            <person name="Berlin A."/>
            <person name="Brown A."/>
            <person name="Chapman S.B."/>
            <person name="Chen Z."/>
            <person name="Dunbar C."/>
            <person name="Freedman E."/>
            <person name="Gearin G."/>
            <person name="Gellesch M."/>
            <person name="Goldberg J."/>
            <person name="Griggs A."/>
            <person name="Gujja S."/>
            <person name="Heilman E.R."/>
            <person name="Heiman D."/>
            <person name="Howarth C."/>
            <person name="Larson L."/>
            <person name="Lui A."/>
            <person name="MacDonald P.J."/>
            <person name="Mehta T."/>
            <person name="Montmayeur A."/>
            <person name="Murphy C."/>
            <person name="Neiman D."/>
            <person name="Pearson M."/>
            <person name="Priest M."/>
            <person name="Roberts A."/>
            <person name="Saif S."/>
            <person name="Shea T."/>
            <person name="Shenoy N."/>
            <person name="Sisk P."/>
            <person name="Stolte C."/>
            <person name="Sykes S."/>
            <person name="White J."/>
            <person name="Yandava C."/>
            <person name="Wortman J."/>
            <person name="Nusbaum C."/>
            <person name="Birren B."/>
        </authorList>
    </citation>
    <scope>NUCLEOTIDE SEQUENCE [LARGE SCALE GENOMIC DNA]</scope>
    <source>
        <strain evidence="3 4">WAL-19142</strain>
    </source>
</reference>
<dbReference type="Proteomes" id="UP000037392">
    <property type="component" value="Unassembled WGS sequence"/>
</dbReference>
<feature type="transmembrane region" description="Helical" evidence="1">
    <location>
        <begin position="65"/>
        <end position="86"/>
    </location>
</feature>
<dbReference type="Gene3D" id="3.30.70.270">
    <property type="match status" value="1"/>
</dbReference>
<dbReference type="PATRIC" id="fig|742734.4.peg.3295"/>
<keyword evidence="1" id="KW-0812">Transmembrane</keyword>
<evidence type="ECO:0000259" key="2">
    <source>
        <dbReference type="PROSITE" id="PS50887"/>
    </source>
</evidence>
<dbReference type="SMART" id="SM00267">
    <property type="entry name" value="GGDEF"/>
    <property type="match status" value="1"/>
</dbReference>
<dbReference type="Pfam" id="PF00990">
    <property type="entry name" value="GGDEF"/>
    <property type="match status" value="1"/>
</dbReference>
<dbReference type="PANTHER" id="PTHR45138">
    <property type="entry name" value="REGULATORY COMPONENTS OF SENSORY TRANSDUCTION SYSTEM"/>
    <property type="match status" value="1"/>
</dbReference>
<dbReference type="InterPro" id="IPR043128">
    <property type="entry name" value="Rev_trsase/Diguanyl_cyclase"/>
</dbReference>
<proteinExistence type="predicted"/>
<keyword evidence="1" id="KW-1133">Transmembrane helix</keyword>
<dbReference type="InterPro" id="IPR000160">
    <property type="entry name" value="GGDEF_dom"/>
</dbReference>
<dbReference type="OrthoDB" id="9804955at2"/>
<comment type="caution">
    <text evidence="3">The sequence shown here is derived from an EMBL/GenBank/DDBJ whole genome shotgun (WGS) entry which is preliminary data.</text>
</comment>
<dbReference type="AlphaFoldDB" id="A0A0J9C151"/>
<dbReference type="RefSeq" id="WP_048930162.1">
    <property type="nucleotide sequence ID" value="NZ_KQ235879.1"/>
</dbReference>
<dbReference type="InterPro" id="IPR029787">
    <property type="entry name" value="Nucleotide_cyclase"/>
</dbReference>
<name>A0A0J9C151_9FIRM</name>
<evidence type="ECO:0000313" key="4">
    <source>
        <dbReference type="Proteomes" id="UP000037392"/>
    </source>
</evidence>
<protein>
    <recommendedName>
        <fullName evidence="2">GGDEF domain-containing protein</fullName>
    </recommendedName>
</protein>
<dbReference type="EMBL" id="ADLK01000024">
    <property type="protein sequence ID" value="KMW18169.1"/>
    <property type="molecule type" value="Genomic_DNA"/>
</dbReference>
<feature type="transmembrane region" description="Helical" evidence="1">
    <location>
        <begin position="150"/>
        <end position="168"/>
    </location>
</feature>
<accession>A0A0J9C151</accession>
<dbReference type="GeneID" id="93162389"/>
<dbReference type="GO" id="GO:0052621">
    <property type="term" value="F:diguanylate cyclase activity"/>
    <property type="evidence" value="ECO:0007669"/>
    <property type="project" value="TreeGrafter"/>
</dbReference>